<dbReference type="GO" id="GO:0015159">
    <property type="term" value="F:polysaccharide transmembrane transporter activity"/>
    <property type="evidence" value="ECO:0007669"/>
    <property type="project" value="InterPro"/>
</dbReference>
<name>A0A1W1BGU9_9ZZZZ</name>
<dbReference type="InterPro" id="IPR049712">
    <property type="entry name" value="Poly_export"/>
</dbReference>
<feature type="domain" description="Soluble ligand binding" evidence="1">
    <location>
        <begin position="160"/>
        <end position="204"/>
    </location>
</feature>
<evidence type="ECO:0000313" key="2">
    <source>
        <dbReference type="EMBL" id="SFV52733.1"/>
    </source>
</evidence>
<accession>A0A1W1BGU9</accession>
<organism evidence="2">
    <name type="scientific">hydrothermal vent metagenome</name>
    <dbReference type="NCBI Taxonomy" id="652676"/>
    <lineage>
        <taxon>unclassified sequences</taxon>
        <taxon>metagenomes</taxon>
        <taxon>ecological metagenomes</taxon>
    </lineage>
</organism>
<feature type="domain" description="Soluble ligand binding" evidence="1">
    <location>
        <begin position="247"/>
        <end position="282"/>
    </location>
</feature>
<dbReference type="PANTHER" id="PTHR33619">
    <property type="entry name" value="POLYSACCHARIDE EXPORT PROTEIN GFCE-RELATED"/>
    <property type="match status" value="1"/>
</dbReference>
<dbReference type="SUPFAM" id="SSF142984">
    <property type="entry name" value="Nqo1 middle domain-like"/>
    <property type="match status" value="1"/>
</dbReference>
<gene>
    <name evidence="2" type="ORF">MNB_SM-6-275</name>
</gene>
<evidence type="ECO:0000259" key="1">
    <source>
        <dbReference type="Pfam" id="PF10531"/>
    </source>
</evidence>
<dbReference type="InterPro" id="IPR019554">
    <property type="entry name" value="Soluble_ligand-bd"/>
</dbReference>
<dbReference type="Pfam" id="PF10531">
    <property type="entry name" value="SLBB"/>
    <property type="match status" value="2"/>
</dbReference>
<dbReference type="AlphaFoldDB" id="A0A1W1BGU9"/>
<dbReference type="EMBL" id="FPHK01000003">
    <property type="protein sequence ID" value="SFV52733.1"/>
    <property type="molecule type" value="Genomic_DNA"/>
</dbReference>
<sequence length="493" mass="55477">MKNGDRVFVYKISQLNNKEVFVYGNIDKPGSYPMPKDGSLKTLLTKLQYLKNTAYDYALVKRFDDSIVSFNIKNPKDIKLNVVKKVGKYRYLQGETLQDLINNAGTVGMFNLQKVQVVSWATGVPVLHFVDYEKNPKFKLQAYDEVTIFDETFFNPIKFISVTGEVNKPNLYTCSEGMTLKDAITMAGWFSSKANRNYIELIRYRVKNSTRERKFYTLSDANLSFKLHAFDEINVKRVINWNERKTVTLKGEVKYPGVYVIKSGDTLYDVITRAGGFTKEAYVYASVFSRESVKKLQQKRLRDMLYKLKRKSAIIAASAKGVGENNLDAQTLLSSIDGLIEDAKNYNPIGRVALKLDTNMTKFKTSQYNIILKDGDKLVVPSKTNSILVTGEVLNESAFVYNKNDAESYIKQAGGLSVDADEIYFVVHANGFTEKGDFGSWIGGNVDDLLAGDVIVVPLHIKTSTWFSMTKDMSSIVYKLAITAASLKTLGAI</sequence>
<protein>
    <submittedName>
        <fullName evidence="2">Capsule polysaccharide export protein</fullName>
    </submittedName>
</protein>
<dbReference type="PANTHER" id="PTHR33619:SF3">
    <property type="entry name" value="POLYSACCHARIDE EXPORT PROTEIN GFCE-RELATED"/>
    <property type="match status" value="1"/>
</dbReference>
<reference evidence="2" key="1">
    <citation type="submission" date="2016-10" db="EMBL/GenBank/DDBJ databases">
        <authorList>
            <person name="de Groot N.N."/>
        </authorList>
    </citation>
    <scope>NUCLEOTIDE SEQUENCE</scope>
</reference>
<proteinExistence type="predicted"/>
<dbReference type="Gene3D" id="3.10.560.10">
    <property type="entry name" value="Outer membrane lipoprotein wza domain like"/>
    <property type="match status" value="3"/>
</dbReference>